<dbReference type="EMBL" id="OUUZ01000008">
    <property type="protein sequence ID" value="SPQ20858.1"/>
    <property type="molecule type" value="Genomic_DNA"/>
</dbReference>
<sequence length="125" mass="14516">MNAFTTNTLYGLHLSIRDFGPDKQGFLPPLSKRDLTLRALISSKWIWDTYLLLSAAHDLLAVLFVSVLQWDRSDEWPALFGNITEAYSLRRFWGVFWHRLHVRVFDAYMPSIALQAKAVRQLLHA</sequence>
<accession>A0A3S5CWG3</accession>
<organism evidence="6 7">
    <name type="scientific">Thermothielavioides terrestris</name>
    <dbReference type="NCBI Taxonomy" id="2587410"/>
    <lineage>
        <taxon>Eukaryota</taxon>
        <taxon>Fungi</taxon>
        <taxon>Dikarya</taxon>
        <taxon>Ascomycota</taxon>
        <taxon>Pezizomycotina</taxon>
        <taxon>Sordariomycetes</taxon>
        <taxon>Sordariomycetidae</taxon>
        <taxon>Sordariales</taxon>
        <taxon>Chaetomiaceae</taxon>
        <taxon>Thermothielavioides</taxon>
    </lineage>
</organism>
<evidence type="ECO:0000313" key="7">
    <source>
        <dbReference type="Proteomes" id="UP000289323"/>
    </source>
</evidence>
<reference evidence="6 7" key="1">
    <citation type="submission" date="2018-04" db="EMBL/GenBank/DDBJ databases">
        <authorList>
            <person name="Huttner S."/>
            <person name="Dainat J."/>
        </authorList>
    </citation>
    <scope>NUCLEOTIDE SEQUENCE [LARGE SCALE GENOMIC DNA]</scope>
</reference>
<feature type="domain" description="Wax synthase" evidence="5">
    <location>
        <begin position="76"/>
        <end position="113"/>
    </location>
</feature>
<keyword evidence="4" id="KW-0472">Membrane</keyword>
<evidence type="ECO:0000259" key="5">
    <source>
        <dbReference type="Pfam" id="PF13813"/>
    </source>
</evidence>
<gene>
    <name evidence="6" type="ORF">TT172_LOCUS3277</name>
</gene>
<evidence type="ECO:0000256" key="1">
    <source>
        <dbReference type="ARBA" id="ARBA00004141"/>
    </source>
</evidence>
<dbReference type="GO" id="GO:0016020">
    <property type="term" value="C:membrane"/>
    <property type="evidence" value="ECO:0007669"/>
    <property type="project" value="UniProtKB-SubCell"/>
</dbReference>
<keyword evidence="2" id="KW-0812">Transmembrane</keyword>
<dbReference type="InterPro" id="IPR032805">
    <property type="entry name" value="Wax_synthase_dom"/>
</dbReference>
<proteinExistence type="predicted"/>
<name>A0A3S5CWG3_9PEZI</name>
<evidence type="ECO:0000256" key="4">
    <source>
        <dbReference type="ARBA" id="ARBA00023136"/>
    </source>
</evidence>
<protein>
    <submittedName>
        <fullName evidence="6">041b2eba-0977-40b4-93eb-fedc209051c8</fullName>
    </submittedName>
</protein>
<dbReference type="AlphaFoldDB" id="A0A3S5CWG3"/>
<comment type="subcellular location">
    <subcellularLocation>
        <location evidence="1">Membrane</location>
        <topology evidence="1">Multi-pass membrane protein</topology>
    </subcellularLocation>
</comment>
<evidence type="ECO:0000313" key="6">
    <source>
        <dbReference type="EMBL" id="SPQ20858.1"/>
    </source>
</evidence>
<dbReference type="Proteomes" id="UP000289323">
    <property type="component" value="Unassembled WGS sequence"/>
</dbReference>
<dbReference type="Pfam" id="PF13813">
    <property type="entry name" value="MBOAT_2"/>
    <property type="match status" value="1"/>
</dbReference>
<evidence type="ECO:0000256" key="3">
    <source>
        <dbReference type="ARBA" id="ARBA00022989"/>
    </source>
</evidence>
<keyword evidence="3" id="KW-1133">Transmembrane helix</keyword>
<evidence type="ECO:0000256" key="2">
    <source>
        <dbReference type="ARBA" id="ARBA00022692"/>
    </source>
</evidence>